<proteinExistence type="predicted"/>
<keyword evidence="3" id="KW-1185">Reference proteome</keyword>
<keyword evidence="1" id="KW-0472">Membrane</keyword>
<dbReference type="Proteomes" id="UP000320055">
    <property type="component" value="Unassembled WGS sequence"/>
</dbReference>
<gene>
    <name evidence="2" type="ORF">H1P_4910002</name>
</gene>
<dbReference type="PANTHER" id="PTHR36383:SF1">
    <property type="entry name" value="PROTEIN, PUTATIVE-RELATED"/>
    <property type="match status" value="1"/>
</dbReference>
<evidence type="ECO:0000256" key="1">
    <source>
        <dbReference type="SAM" id="Phobius"/>
    </source>
</evidence>
<reference evidence="2 3" key="1">
    <citation type="submission" date="2019-01" db="EMBL/GenBank/DDBJ databases">
        <authorList>
            <person name="Brito A."/>
        </authorList>
    </citation>
    <scope>NUCLEOTIDE SEQUENCE [LARGE SCALE GENOMIC DNA]</scope>
    <source>
        <strain evidence="2">1</strain>
    </source>
</reference>
<name>A0A563VZB0_9CYAN</name>
<protein>
    <submittedName>
        <fullName evidence="2">Uncharacterized protein</fullName>
    </submittedName>
</protein>
<keyword evidence="1" id="KW-1133">Transmembrane helix</keyword>
<sequence length="147" mass="16348">MGVIVLPSLVTERIESVKAGILSSAVFGVMDGMIILTNSYLAIELEVNFQQWQITSIIDFGWHLAIAFISGFLFGVTYRYVIRGDRNSHLQDGAVLAFGLVRGFALIEGTTLTPLWLLLVIESIISFAFARFSLDFALKFKLIKPFV</sequence>
<feature type="transmembrane region" description="Helical" evidence="1">
    <location>
        <begin position="21"/>
        <end position="40"/>
    </location>
</feature>
<dbReference type="AlphaFoldDB" id="A0A563VZB0"/>
<dbReference type="PANTHER" id="PTHR36383">
    <property type="entry name" value="OS09G0529350 PROTEIN"/>
    <property type="match status" value="1"/>
</dbReference>
<keyword evidence="1" id="KW-0812">Transmembrane</keyword>
<feature type="transmembrane region" description="Helical" evidence="1">
    <location>
        <begin position="60"/>
        <end position="81"/>
    </location>
</feature>
<organism evidence="2 3">
    <name type="scientific">Hyella patelloides LEGE 07179</name>
    <dbReference type="NCBI Taxonomy" id="945734"/>
    <lineage>
        <taxon>Bacteria</taxon>
        <taxon>Bacillati</taxon>
        <taxon>Cyanobacteriota</taxon>
        <taxon>Cyanophyceae</taxon>
        <taxon>Pleurocapsales</taxon>
        <taxon>Hyellaceae</taxon>
        <taxon>Hyella</taxon>
    </lineage>
</organism>
<accession>A0A563VZB0</accession>
<evidence type="ECO:0000313" key="2">
    <source>
        <dbReference type="EMBL" id="VEP16759.1"/>
    </source>
</evidence>
<dbReference type="EMBL" id="CAACVJ010000436">
    <property type="protein sequence ID" value="VEP16759.1"/>
    <property type="molecule type" value="Genomic_DNA"/>
</dbReference>
<feature type="transmembrane region" description="Helical" evidence="1">
    <location>
        <begin position="115"/>
        <end position="134"/>
    </location>
</feature>
<evidence type="ECO:0000313" key="3">
    <source>
        <dbReference type="Proteomes" id="UP000320055"/>
    </source>
</evidence>